<dbReference type="GO" id="GO:0016010">
    <property type="term" value="C:dystrophin-associated glycoprotein complex"/>
    <property type="evidence" value="ECO:0007669"/>
    <property type="project" value="InterPro"/>
</dbReference>
<evidence type="ECO:0000256" key="2">
    <source>
        <dbReference type="SAM" id="Phobius"/>
    </source>
</evidence>
<dbReference type="PANTHER" id="PTHR15260:SF1">
    <property type="entry name" value="SARCOSPAN"/>
    <property type="match status" value="1"/>
</dbReference>
<dbReference type="Proteomes" id="UP000008909">
    <property type="component" value="Unassembled WGS sequence"/>
</dbReference>
<feature type="compositionally biased region" description="Polar residues" evidence="1">
    <location>
        <begin position="724"/>
        <end position="741"/>
    </location>
</feature>
<dbReference type="GO" id="GO:0042383">
    <property type="term" value="C:sarcolemma"/>
    <property type="evidence" value="ECO:0007669"/>
    <property type="project" value="TreeGrafter"/>
</dbReference>
<feature type="region of interest" description="Disordered" evidence="1">
    <location>
        <begin position="775"/>
        <end position="805"/>
    </location>
</feature>
<feature type="compositionally biased region" description="Basic and acidic residues" evidence="1">
    <location>
        <begin position="742"/>
        <end position="755"/>
    </location>
</feature>
<reference evidence="3" key="1">
    <citation type="journal article" date="2011" name="Genome Biol.">
        <title>The draft genome of the carcinogenic human liver fluke Clonorchis sinensis.</title>
        <authorList>
            <person name="Wang X."/>
            <person name="Chen W."/>
            <person name="Huang Y."/>
            <person name="Sun J."/>
            <person name="Men J."/>
            <person name="Liu H."/>
            <person name="Luo F."/>
            <person name="Guo L."/>
            <person name="Lv X."/>
            <person name="Deng C."/>
            <person name="Zhou C."/>
            <person name="Fan Y."/>
            <person name="Li X."/>
            <person name="Huang L."/>
            <person name="Hu Y."/>
            <person name="Liang C."/>
            <person name="Hu X."/>
            <person name="Xu J."/>
            <person name="Yu X."/>
        </authorList>
    </citation>
    <scope>NUCLEOTIDE SEQUENCE [LARGE SCALE GENOMIC DNA]</scope>
    <source>
        <strain evidence="3">Henan</strain>
    </source>
</reference>
<dbReference type="PANTHER" id="PTHR15260">
    <property type="entry name" value="SARCOSPAN"/>
    <property type="match status" value="1"/>
</dbReference>
<dbReference type="EMBL" id="DF142875">
    <property type="protein sequence ID" value="GAA48212.1"/>
    <property type="molecule type" value="Genomic_DNA"/>
</dbReference>
<evidence type="ECO:0000313" key="4">
    <source>
        <dbReference type="Proteomes" id="UP000008909"/>
    </source>
</evidence>
<feature type="region of interest" description="Disordered" evidence="1">
    <location>
        <begin position="826"/>
        <end position="870"/>
    </location>
</feature>
<feature type="compositionally biased region" description="Polar residues" evidence="1">
    <location>
        <begin position="98"/>
        <end position="108"/>
    </location>
</feature>
<gene>
    <name evidence="3" type="ORF">CLF_101321</name>
</gene>
<accession>G7Y5H6</accession>
<keyword evidence="2" id="KW-0812">Transmembrane</keyword>
<feature type="compositionally biased region" description="Polar residues" evidence="1">
    <location>
        <begin position="775"/>
        <end position="798"/>
    </location>
</feature>
<feature type="region of interest" description="Disordered" evidence="1">
    <location>
        <begin position="140"/>
        <end position="169"/>
    </location>
</feature>
<feature type="region of interest" description="Disordered" evidence="1">
    <location>
        <begin position="303"/>
        <end position="327"/>
    </location>
</feature>
<reference key="2">
    <citation type="submission" date="2011-10" db="EMBL/GenBank/DDBJ databases">
        <title>The genome and transcriptome sequence of Clonorchis sinensis provide insights into the carcinogenic liver fluke.</title>
        <authorList>
            <person name="Wang X."/>
            <person name="Huang Y."/>
            <person name="Chen W."/>
            <person name="Liu H."/>
            <person name="Guo L."/>
            <person name="Chen Y."/>
            <person name="Luo F."/>
            <person name="Zhou W."/>
            <person name="Sun J."/>
            <person name="Mao Q."/>
            <person name="Liang P."/>
            <person name="Zhou C."/>
            <person name="Tian Y."/>
            <person name="Men J."/>
            <person name="Lv X."/>
            <person name="Huang L."/>
            <person name="Zhou J."/>
            <person name="Hu Y."/>
            <person name="Li R."/>
            <person name="Zhang F."/>
            <person name="Lei H."/>
            <person name="Li X."/>
            <person name="Hu X."/>
            <person name="Liang C."/>
            <person name="Xu J."/>
            <person name="Wu Z."/>
            <person name="Yu X."/>
        </authorList>
    </citation>
    <scope>NUCLEOTIDE SEQUENCE</scope>
    <source>
        <strain>Henan</strain>
    </source>
</reference>
<keyword evidence="2" id="KW-0472">Membrane</keyword>
<protein>
    <submittedName>
        <fullName evidence="3">Uncharacterized protein</fullName>
    </submittedName>
</protein>
<feature type="region of interest" description="Disordered" evidence="1">
    <location>
        <begin position="715"/>
        <end position="755"/>
    </location>
</feature>
<feature type="compositionally biased region" description="Polar residues" evidence="1">
    <location>
        <begin position="140"/>
        <end position="161"/>
    </location>
</feature>
<organism evidence="3 4">
    <name type="scientific">Clonorchis sinensis</name>
    <name type="common">Chinese liver fluke</name>
    <dbReference type="NCBI Taxonomy" id="79923"/>
    <lineage>
        <taxon>Eukaryota</taxon>
        <taxon>Metazoa</taxon>
        <taxon>Spiralia</taxon>
        <taxon>Lophotrochozoa</taxon>
        <taxon>Platyhelminthes</taxon>
        <taxon>Trematoda</taxon>
        <taxon>Digenea</taxon>
        <taxon>Opisthorchiida</taxon>
        <taxon>Opisthorchiata</taxon>
        <taxon>Opisthorchiidae</taxon>
        <taxon>Clonorchis</taxon>
    </lineage>
</organism>
<keyword evidence="2" id="KW-1133">Transmembrane helix</keyword>
<feature type="region of interest" description="Disordered" evidence="1">
    <location>
        <begin position="88"/>
        <end position="108"/>
    </location>
</feature>
<feature type="transmembrane region" description="Helical" evidence="2">
    <location>
        <begin position="577"/>
        <end position="597"/>
    </location>
</feature>
<feature type="transmembrane region" description="Helical" evidence="2">
    <location>
        <begin position="679"/>
        <end position="700"/>
    </location>
</feature>
<evidence type="ECO:0000256" key="1">
    <source>
        <dbReference type="SAM" id="MobiDB-lite"/>
    </source>
</evidence>
<sequence length="870" mass="95779">MTLSVQKRFPFPPAIVIEIPHNSAGQSTYGSQEELQSNLSPSIRGQAGHWSTDTSGPFYHHPGFGSSKPQLTLRSDIYQDILNNANASKESLSRRGSVRTSQNSVATPNLSPPYWMPCTHIEATENLFLGVPKGPCSLQHSQSLRSTKSFSDRVTPNNSGTEDNEDFKPFPKQFFRSAQNGSVLGGARHSPRTLRDHCPNHTHCSIGNVVSPDAVLQHVYCRSHSPHYSSSGASSSQISTHCLANYAGKNIRLAHHRSFRGDYTPSPVRNHRLHRSTSLVEGPHVSYRLRSHECASPVYPLNRKSSVPRSHRSRKRHCSLHTEEWQQQHGPGGMEGFCLNSMNALTEASGAYNIVPSLAHRRHTDGIDPKSGLLKPLVFSRRANSVSSYLLRSPTGSFLISPAERNICSDCHQPLFFCTCGNSPNKCDPTLAPNTSFKPSGIDIEHGSPPSVGSPICPPDSQETARGLCFCQLHVLLVIMQIVLGMSTTALGFYLHWKIPLLPLEECAFWAAIPGFDKTLIANGYSVFTPEALRFLVQLYWIRYIDLAAIDAFIYRDNWKSVLLRKPLPTFQPILQCFDAGILTLISCVLCLVASIFSGQKGNVIASSGHPCQIVRPTTQTKNATQSSGLPEYEHQCCSDTSSLDGHNVCQCLNMRNQVIWSYHKITCRYLISSVKDYLILQSALMAVAAGVCLWFWVVLTEQRYVLGAIPAVHSSPDMKSKKQSLSSPRTSCGETTTTSYDGRHSSFDGTEQTRKSTVNRLNCVLEHPGGNLVSNGTCKRNSSRSGFSGNVSRSDSPSIHAEESVPLSFEEMHCKTSDQEQCLKDSGVVSSDNADMDPEFTKCTRGHSSSDLNFIKPDLPGSDKNKSEP</sequence>
<feature type="compositionally biased region" description="Basic residues" evidence="1">
    <location>
        <begin position="309"/>
        <end position="319"/>
    </location>
</feature>
<dbReference type="AlphaFoldDB" id="G7Y5H6"/>
<evidence type="ECO:0000313" key="3">
    <source>
        <dbReference type="EMBL" id="GAA48212.1"/>
    </source>
</evidence>
<name>G7Y5H6_CLOSI</name>
<proteinExistence type="predicted"/>
<keyword evidence="4" id="KW-1185">Reference proteome</keyword>
<dbReference type="InterPro" id="IPR030429">
    <property type="entry name" value="Sarcospan"/>
</dbReference>